<evidence type="ECO:0000313" key="1">
    <source>
        <dbReference type="EMBL" id="TDG51422.1"/>
    </source>
</evidence>
<organism evidence="1 2">
    <name type="scientific">Drosophila navojoa</name>
    <name type="common">Fruit fly</name>
    <dbReference type="NCBI Taxonomy" id="7232"/>
    <lineage>
        <taxon>Eukaryota</taxon>
        <taxon>Metazoa</taxon>
        <taxon>Ecdysozoa</taxon>
        <taxon>Arthropoda</taxon>
        <taxon>Hexapoda</taxon>
        <taxon>Insecta</taxon>
        <taxon>Pterygota</taxon>
        <taxon>Neoptera</taxon>
        <taxon>Endopterygota</taxon>
        <taxon>Diptera</taxon>
        <taxon>Brachycera</taxon>
        <taxon>Muscomorpha</taxon>
        <taxon>Ephydroidea</taxon>
        <taxon>Drosophilidae</taxon>
        <taxon>Drosophila</taxon>
    </lineage>
</organism>
<dbReference type="EMBL" id="LSRL02000009">
    <property type="protein sequence ID" value="TDG51422.1"/>
    <property type="molecule type" value="Genomic_DNA"/>
</dbReference>
<sequence length="66" mass="7258">MRCMPQLCGSTVCCPLAARSLLQLFSAKSSVSGSISFSISRAARKMLSASTEQQQQQQQQRQQHRG</sequence>
<accession>A0A484BT75</accession>
<proteinExistence type="predicted"/>
<reference evidence="1 2" key="1">
    <citation type="journal article" date="2019" name="J. Hered.">
        <title>An Improved Genome Assembly for Drosophila navojoa, the Basal Species in the mojavensis Cluster.</title>
        <authorList>
            <person name="Vanderlinde T."/>
            <person name="Dupim E.G."/>
            <person name="Nazario-Yepiz N.O."/>
            <person name="Carvalho A.B."/>
        </authorList>
    </citation>
    <scope>NUCLEOTIDE SEQUENCE [LARGE SCALE GENOMIC DNA]</scope>
    <source>
        <strain evidence="1">Navoj_Jal97</strain>
        <tissue evidence="1">Whole organism</tissue>
    </source>
</reference>
<dbReference type="AlphaFoldDB" id="A0A484BT75"/>
<protein>
    <submittedName>
        <fullName evidence="1">Uncharacterized protein</fullName>
    </submittedName>
</protein>
<dbReference type="Proteomes" id="UP000295192">
    <property type="component" value="Unassembled WGS sequence"/>
</dbReference>
<keyword evidence="2" id="KW-1185">Reference proteome</keyword>
<name>A0A484BT75_DRONA</name>
<comment type="caution">
    <text evidence="1">The sequence shown here is derived from an EMBL/GenBank/DDBJ whole genome shotgun (WGS) entry which is preliminary data.</text>
</comment>
<gene>
    <name evidence="1" type="ORF">AWZ03_002217</name>
</gene>
<evidence type="ECO:0000313" key="2">
    <source>
        <dbReference type="Proteomes" id="UP000295192"/>
    </source>
</evidence>